<organism evidence="1 2">
    <name type="scientific">Phtheirospermum japonicum</name>
    <dbReference type="NCBI Taxonomy" id="374723"/>
    <lineage>
        <taxon>Eukaryota</taxon>
        <taxon>Viridiplantae</taxon>
        <taxon>Streptophyta</taxon>
        <taxon>Embryophyta</taxon>
        <taxon>Tracheophyta</taxon>
        <taxon>Spermatophyta</taxon>
        <taxon>Magnoliopsida</taxon>
        <taxon>eudicotyledons</taxon>
        <taxon>Gunneridae</taxon>
        <taxon>Pentapetalae</taxon>
        <taxon>asterids</taxon>
        <taxon>lamiids</taxon>
        <taxon>Lamiales</taxon>
        <taxon>Orobanchaceae</taxon>
        <taxon>Orobanchaceae incertae sedis</taxon>
        <taxon>Phtheirospermum</taxon>
    </lineage>
</organism>
<name>A0A830CAI0_9LAMI</name>
<dbReference type="InterPro" id="IPR009003">
    <property type="entry name" value="Peptidase_S1_PA"/>
</dbReference>
<keyword evidence="2" id="KW-1185">Reference proteome</keyword>
<dbReference type="EMBL" id="BMAC01000269">
    <property type="protein sequence ID" value="GFP92135.1"/>
    <property type="molecule type" value="Genomic_DNA"/>
</dbReference>
<dbReference type="SUPFAM" id="SSF50494">
    <property type="entry name" value="Trypsin-like serine proteases"/>
    <property type="match status" value="1"/>
</dbReference>
<dbReference type="Pfam" id="PF13365">
    <property type="entry name" value="Trypsin_2"/>
    <property type="match status" value="1"/>
</dbReference>
<reference evidence="1" key="1">
    <citation type="submission" date="2020-07" db="EMBL/GenBank/DDBJ databases">
        <title>Ethylene signaling mediates host invasion by parasitic plants.</title>
        <authorList>
            <person name="Yoshida S."/>
        </authorList>
    </citation>
    <scope>NUCLEOTIDE SEQUENCE</scope>
    <source>
        <strain evidence="1">Okayama</strain>
    </source>
</reference>
<proteinExistence type="predicted"/>
<dbReference type="Gene3D" id="2.40.10.120">
    <property type="match status" value="1"/>
</dbReference>
<dbReference type="OrthoDB" id="1636974at2759"/>
<evidence type="ECO:0000313" key="2">
    <source>
        <dbReference type="Proteomes" id="UP000653305"/>
    </source>
</evidence>
<dbReference type="AlphaFoldDB" id="A0A830CAI0"/>
<accession>A0A830CAI0</accession>
<protein>
    <submittedName>
        <fullName evidence="1">Uncharacterized protein</fullName>
    </submittedName>
</protein>
<gene>
    <name evidence="1" type="ORF">PHJA_001357600</name>
</gene>
<comment type="caution">
    <text evidence="1">The sequence shown here is derived from an EMBL/GenBank/DDBJ whole genome shotgun (WGS) entry which is preliminary data.</text>
</comment>
<dbReference type="Proteomes" id="UP000653305">
    <property type="component" value="Unassembled WGS sequence"/>
</dbReference>
<sequence>MDSFDTQGVTDDSALSPLELEAFYTKLKIIIWVIRVEVSFDTHPTEVSYATGLDDNDFSEAELFYQRPKWDLALLRVNIVGDWCSGKLATDGSILAGQTLFHIGHPSRFVGSFLTGRAAYRCLDVVVPSRAQTCGGPLFNDRGEIVGMVVLGLDGYDIAIHVAMLEHFMKEMENTRRDVILDDDKIGCSKRQKGEQHGYD</sequence>
<evidence type="ECO:0000313" key="1">
    <source>
        <dbReference type="EMBL" id="GFP92135.1"/>
    </source>
</evidence>